<comment type="caution">
    <text evidence="2">The sequence shown here is derived from an EMBL/GenBank/DDBJ whole genome shotgun (WGS) entry which is preliminary data.</text>
</comment>
<evidence type="ECO:0000313" key="2">
    <source>
        <dbReference type="EMBL" id="MCP2257402.1"/>
    </source>
</evidence>
<dbReference type="EMBL" id="JAMTCP010000004">
    <property type="protein sequence ID" value="MCP2257402.1"/>
    <property type="molecule type" value="Genomic_DNA"/>
</dbReference>
<evidence type="ECO:0000259" key="1">
    <source>
        <dbReference type="PROSITE" id="PS51664"/>
    </source>
</evidence>
<dbReference type="InterPro" id="IPR022291">
    <property type="entry name" value="Bacteriocin_synth_cyclodeHase"/>
</dbReference>
<dbReference type="InterPro" id="IPR027624">
    <property type="entry name" value="TOMM_cyclo_SagD"/>
</dbReference>
<keyword evidence="2" id="KW-0689">Ribosomal protein</keyword>
<evidence type="ECO:0000313" key="3">
    <source>
        <dbReference type="Proteomes" id="UP001205311"/>
    </source>
</evidence>
<dbReference type="PROSITE" id="PS51664">
    <property type="entry name" value="YCAO"/>
    <property type="match status" value="1"/>
</dbReference>
<name>A0ABT1HPG5_STRSD</name>
<dbReference type="PANTHER" id="PTHR37809">
    <property type="entry name" value="RIBOSOMAL PROTEIN S12 METHYLTHIOTRANSFERASE ACCESSORY FACTOR YCAO"/>
    <property type="match status" value="1"/>
</dbReference>
<organism evidence="2 3">
    <name type="scientific">Streptoalloteichus tenebrarius (strain ATCC 17920 / DSM 40477 / JCM 4838 / CBS 697.72 / NBRC 16177 / NCIMB 11028 / NRRL B-12390 / A12253. 1 / ISP 5477)</name>
    <name type="common">Streptomyces tenebrarius</name>
    <dbReference type="NCBI Taxonomy" id="1933"/>
    <lineage>
        <taxon>Bacteria</taxon>
        <taxon>Bacillati</taxon>
        <taxon>Actinomycetota</taxon>
        <taxon>Actinomycetes</taxon>
        <taxon>Pseudonocardiales</taxon>
        <taxon>Pseudonocardiaceae</taxon>
        <taxon>Streptoalloteichus</taxon>
    </lineage>
</organism>
<dbReference type="Gene3D" id="3.30.40.250">
    <property type="match status" value="1"/>
</dbReference>
<dbReference type="PANTHER" id="PTHR37809:SF1">
    <property type="entry name" value="RIBOSOMAL PROTEIN S12 METHYLTHIOTRANSFERASE ACCESSORY FACTOR YCAO"/>
    <property type="match status" value="1"/>
</dbReference>
<dbReference type="NCBIfam" id="TIGR03882">
    <property type="entry name" value="cyclo_dehyd_2"/>
    <property type="match status" value="1"/>
</dbReference>
<sequence length="707" mass="76167">MPRADVRITRAGAYVYVCSGDGTFRLRLAEQEPETEPPSGWQALPETAQQDLARRGLLVNSANALHQHPSYQDVPPTPTAVVVTPDGPVGDLVRSAVRKAGLGVADDHESPAGVIALSLSTPDDEMRRWADVAARHQVPVVAYLSTVTRLYLAVLRPPTTACPLCVALRMRANLPAQDIAHLPLDSLVGGCSDDRWPTTTAAASLVAHHVILALRETPPGEAGGPGELWELDLDSLTRTVHPLLHLPLCPGCAGRVATPGEDLFAEEPEPATEECWRRMSRGVDPLTGIVGEVRLIRLPRGWDGGAGGSCWLGVTVGGTATRRFSPLAASTKGAAAKHDPTLARVCALGEVLERYPAGVYDPARLVRATLAELGPAAVDPRTLPLGSEREYEACAGELSPYDPDEPLDWVPAVSLRTREQRYLPACAVYVPYRPPRREERLMHPISTGLAAGSTARQALLGGLLEAVERDAFMIFWLNRLTLPTLDLDSLPPGRARAAVDAILARGVDLLAKDITTDLGIPSVLLSARHRTPDHPFLAVQSSRAALDFETALLGAAAELELSLSQVPVAIDKMGILDDPLQAKDIMDCATFYCRADRHQHLDFLREGPVRPVPDTVLRHGRDDVERVVNQLALHGYEAIATDITSVDVAECGVRSVRSVVPGLQPISFTLRFRRLGGPRLYQAPVAMGARNTPLTEDELNPHPVPLA</sequence>
<feature type="domain" description="YcaO" evidence="1">
    <location>
        <begin position="334"/>
        <end position="707"/>
    </location>
</feature>
<proteinExistence type="predicted"/>
<dbReference type="Gene3D" id="3.30.160.660">
    <property type="match status" value="1"/>
</dbReference>
<dbReference type="Pfam" id="PF02624">
    <property type="entry name" value="YcaO"/>
    <property type="match status" value="1"/>
</dbReference>
<accession>A0ABT1HPG5</accession>
<protein>
    <submittedName>
        <fullName evidence="2">Ribosomal protein S12 methylthiotransferase accessory factor</fullName>
    </submittedName>
</protein>
<dbReference type="GO" id="GO:0005840">
    <property type="term" value="C:ribosome"/>
    <property type="evidence" value="ECO:0007669"/>
    <property type="project" value="UniProtKB-KW"/>
</dbReference>
<dbReference type="RefSeq" id="WP_253668365.1">
    <property type="nucleotide sequence ID" value="NZ_JAMTCP010000004.1"/>
</dbReference>
<dbReference type="InterPro" id="IPR003776">
    <property type="entry name" value="YcaO-like_dom"/>
</dbReference>
<gene>
    <name evidence="2" type="ORF">LX15_001087</name>
</gene>
<dbReference type="Gene3D" id="3.30.1330.230">
    <property type="match status" value="1"/>
</dbReference>
<dbReference type="NCBIfam" id="TIGR03604">
    <property type="entry name" value="TOMM_cyclo_SagD"/>
    <property type="match status" value="1"/>
</dbReference>
<keyword evidence="2" id="KW-0687">Ribonucleoprotein</keyword>
<dbReference type="Gene3D" id="3.40.50.720">
    <property type="entry name" value="NAD(P)-binding Rossmann-like Domain"/>
    <property type="match status" value="1"/>
</dbReference>
<dbReference type="Proteomes" id="UP001205311">
    <property type="component" value="Unassembled WGS sequence"/>
</dbReference>
<reference evidence="2 3" key="1">
    <citation type="submission" date="2022-06" db="EMBL/GenBank/DDBJ databases">
        <title>Genomic Encyclopedia of Archaeal and Bacterial Type Strains, Phase II (KMG-II): from individual species to whole genera.</title>
        <authorList>
            <person name="Goeker M."/>
        </authorList>
    </citation>
    <scope>NUCLEOTIDE SEQUENCE [LARGE SCALE GENOMIC DNA]</scope>
    <source>
        <strain evidence="2 3">DSM 40477</strain>
    </source>
</reference>
<keyword evidence="3" id="KW-1185">Reference proteome</keyword>